<dbReference type="Proteomes" id="UP000478052">
    <property type="component" value="Unassembled WGS sequence"/>
</dbReference>
<feature type="signal peptide" evidence="1">
    <location>
        <begin position="1"/>
        <end position="24"/>
    </location>
</feature>
<keyword evidence="1" id="KW-0732">Signal</keyword>
<name>A0A6G0ZEX4_APHCR</name>
<dbReference type="AlphaFoldDB" id="A0A6G0ZEX4"/>
<dbReference type="EMBL" id="VUJU01000633">
    <property type="protein sequence ID" value="KAF0769198.1"/>
    <property type="molecule type" value="Genomic_DNA"/>
</dbReference>
<comment type="caution">
    <text evidence="2">The sequence shown here is derived from an EMBL/GenBank/DDBJ whole genome shotgun (WGS) entry which is preliminary data.</text>
</comment>
<evidence type="ECO:0000313" key="2">
    <source>
        <dbReference type="EMBL" id="KAF0769198.1"/>
    </source>
</evidence>
<evidence type="ECO:0000256" key="1">
    <source>
        <dbReference type="SAM" id="SignalP"/>
    </source>
</evidence>
<organism evidence="2 3">
    <name type="scientific">Aphis craccivora</name>
    <name type="common">Cowpea aphid</name>
    <dbReference type="NCBI Taxonomy" id="307492"/>
    <lineage>
        <taxon>Eukaryota</taxon>
        <taxon>Metazoa</taxon>
        <taxon>Ecdysozoa</taxon>
        <taxon>Arthropoda</taxon>
        <taxon>Hexapoda</taxon>
        <taxon>Insecta</taxon>
        <taxon>Pterygota</taxon>
        <taxon>Neoptera</taxon>
        <taxon>Paraneoptera</taxon>
        <taxon>Hemiptera</taxon>
        <taxon>Sternorrhyncha</taxon>
        <taxon>Aphidomorpha</taxon>
        <taxon>Aphidoidea</taxon>
        <taxon>Aphididae</taxon>
        <taxon>Aphidini</taxon>
        <taxon>Aphis</taxon>
        <taxon>Aphis</taxon>
    </lineage>
</organism>
<proteinExistence type="predicted"/>
<sequence>MGEMSVMFSKELLAIALLLNAVRSNDLPCDKSRTILSQANGIITHGPPGTNYSQNTHCEWLIK</sequence>
<keyword evidence="3" id="KW-1185">Reference proteome</keyword>
<gene>
    <name evidence="2" type="ORF">FWK35_00010558</name>
</gene>
<accession>A0A6G0ZEX4</accession>
<evidence type="ECO:0000313" key="3">
    <source>
        <dbReference type="Proteomes" id="UP000478052"/>
    </source>
</evidence>
<reference evidence="2 3" key="1">
    <citation type="submission" date="2019-08" db="EMBL/GenBank/DDBJ databases">
        <title>Whole genome of Aphis craccivora.</title>
        <authorList>
            <person name="Voronova N.V."/>
            <person name="Shulinski R.S."/>
            <person name="Bandarenka Y.V."/>
            <person name="Zhorov D.G."/>
            <person name="Warner D."/>
        </authorList>
    </citation>
    <scope>NUCLEOTIDE SEQUENCE [LARGE SCALE GENOMIC DNA]</scope>
    <source>
        <strain evidence="2">180601</strain>
        <tissue evidence="2">Whole Body</tissue>
    </source>
</reference>
<feature type="chain" id="PRO_5026077350" evidence="1">
    <location>
        <begin position="25"/>
        <end position="63"/>
    </location>
</feature>
<feature type="non-terminal residue" evidence="2">
    <location>
        <position position="63"/>
    </location>
</feature>
<dbReference type="OrthoDB" id="9998912at2759"/>
<protein>
    <submittedName>
        <fullName evidence="2">Multiple epidermal growth factor-like domains protein 8</fullName>
    </submittedName>
</protein>